<dbReference type="HOGENOM" id="CLU_1001384_0_0_1"/>
<evidence type="ECO:0000313" key="7">
    <source>
        <dbReference type="Proteomes" id="UP000027265"/>
    </source>
</evidence>
<dbReference type="GO" id="GO:0008270">
    <property type="term" value="F:zinc ion binding"/>
    <property type="evidence" value="ECO:0007669"/>
    <property type="project" value="UniProtKB-KW"/>
</dbReference>
<keyword evidence="3" id="KW-0862">Zinc</keyword>
<dbReference type="EMBL" id="KL197710">
    <property type="protein sequence ID" value="KDQ62999.1"/>
    <property type="molecule type" value="Genomic_DNA"/>
</dbReference>
<sequence length="278" mass="31260">MNVEDVTEDLLEPCVWALHTILRMIEESSNDDLRAAGFLLPTDCAETAKANQKCIRLGRPKEAIAPLETECLNNSQIVPEPWLVNPALFGHLAEALARTGIDDKRAKILYKQVLQNPKLEIVLYVSARSLLPRVLRRLGDVNLAKSHESWVVKWLRKNPHLLLDIVLRTVLIFDDGSITPILKKLGGMSWFGNRKHTDKTDSNLTKCCPSCGARETEKKLSFCAGCGHARYCSRECQVQNWPVHKGTCKDIQLTLKTVQVLAATDPTASQRLADWNQW</sequence>
<reference evidence="7" key="1">
    <citation type="journal article" date="2014" name="Proc. Natl. Acad. Sci. U.S.A.">
        <title>Extensive sampling of basidiomycete genomes demonstrates inadequacy of the white-rot/brown-rot paradigm for wood decay fungi.</title>
        <authorList>
            <person name="Riley R."/>
            <person name="Salamov A.A."/>
            <person name="Brown D.W."/>
            <person name="Nagy L.G."/>
            <person name="Floudas D."/>
            <person name="Held B.W."/>
            <person name="Levasseur A."/>
            <person name="Lombard V."/>
            <person name="Morin E."/>
            <person name="Otillar R."/>
            <person name="Lindquist E.A."/>
            <person name="Sun H."/>
            <person name="LaButti K.M."/>
            <person name="Schmutz J."/>
            <person name="Jabbour D."/>
            <person name="Luo H."/>
            <person name="Baker S.E."/>
            <person name="Pisabarro A.G."/>
            <person name="Walton J.D."/>
            <person name="Blanchette R.A."/>
            <person name="Henrissat B."/>
            <person name="Martin F."/>
            <person name="Cullen D."/>
            <person name="Hibbett D.S."/>
            <person name="Grigoriev I.V."/>
        </authorList>
    </citation>
    <scope>NUCLEOTIDE SEQUENCE [LARGE SCALE GENOMIC DNA]</scope>
    <source>
        <strain evidence="7">MUCL 33604</strain>
    </source>
</reference>
<evidence type="ECO:0000256" key="3">
    <source>
        <dbReference type="ARBA" id="ARBA00022833"/>
    </source>
</evidence>
<keyword evidence="1" id="KW-0479">Metal-binding</keyword>
<dbReference type="Gene3D" id="6.10.140.2220">
    <property type="match status" value="1"/>
</dbReference>
<evidence type="ECO:0000256" key="4">
    <source>
        <dbReference type="PROSITE-ProRule" id="PRU00134"/>
    </source>
</evidence>
<accession>A0A067Q7S3</accession>
<feature type="domain" description="MYND-type" evidence="5">
    <location>
        <begin position="208"/>
        <end position="248"/>
    </location>
</feature>
<proteinExistence type="predicted"/>
<evidence type="ECO:0000256" key="1">
    <source>
        <dbReference type="ARBA" id="ARBA00022723"/>
    </source>
</evidence>
<dbReference type="InterPro" id="IPR002893">
    <property type="entry name" value="Znf_MYND"/>
</dbReference>
<dbReference type="SUPFAM" id="SSF144232">
    <property type="entry name" value="HIT/MYND zinc finger-like"/>
    <property type="match status" value="1"/>
</dbReference>
<keyword evidence="7" id="KW-1185">Reference proteome</keyword>
<keyword evidence="2 4" id="KW-0863">Zinc-finger</keyword>
<dbReference type="Pfam" id="PF01753">
    <property type="entry name" value="zf-MYND"/>
    <property type="match status" value="1"/>
</dbReference>
<evidence type="ECO:0000259" key="5">
    <source>
        <dbReference type="PROSITE" id="PS50865"/>
    </source>
</evidence>
<protein>
    <recommendedName>
        <fullName evidence="5">MYND-type domain-containing protein</fullName>
    </recommendedName>
</protein>
<dbReference type="AlphaFoldDB" id="A0A067Q7S3"/>
<name>A0A067Q7S3_9AGAM</name>
<evidence type="ECO:0000313" key="6">
    <source>
        <dbReference type="EMBL" id="KDQ62999.1"/>
    </source>
</evidence>
<dbReference type="InParanoid" id="A0A067Q7S3"/>
<dbReference type="PROSITE" id="PS50865">
    <property type="entry name" value="ZF_MYND_2"/>
    <property type="match status" value="1"/>
</dbReference>
<dbReference type="STRING" id="933084.A0A067Q7S3"/>
<organism evidence="6 7">
    <name type="scientific">Jaapia argillacea MUCL 33604</name>
    <dbReference type="NCBI Taxonomy" id="933084"/>
    <lineage>
        <taxon>Eukaryota</taxon>
        <taxon>Fungi</taxon>
        <taxon>Dikarya</taxon>
        <taxon>Basidiomycota</taxon>
        <taxon>Agaricomycotina</taxon>
        <taxon>Agaricomycetes</taxon>
        <taxon>Agaricomycetidae</taxon>
        <taxon>Jaapiales</taxon>
        <taxon>Jaapiaceae</taxon>
        <taxon>Jaapia</taxon>
    </lineage>
</organism>
<dbReference type="OrthoDB" id="2931494at2759"/>
<evidence type="ECO:0000256" key="2">
    <source>
        <dbReference type="ARBA" id="ARBA00022771"/>
    </source>
</evidence>
<dbReference type="Proteomes" id="UP000027265">
    <property type="component" value="Unassembled WGS sequence"/>
</dbReference>
<gene>
    <name evidence="6" type="ORF">JAAARDRAFT_188628</name>
</gene>